<keyword evidence="1" id="KW-1133">Transmembrane helix</keyword>
<dbReference type="Proteomes" id="UP000318313">
    <property type="component" value="Chromosome"/>
</dbReference>
<dbReference type="KEGG" id="gfm:Enr17x_17410"/>
<evidence type="ECO:0000256" key="1">
    <source>
        <dbReference type="SAM" id="Phobius"/>
    </source>
</evidence>
<feature type="transmembrane region" description="Helical" evidence="1">
    <location>
        <begin position="52"/>
        <end position="73"/>
    </location>
</feature>
<name>A0A518I9E6_9PLAN</name>
<proteinExistence type="predicted"/>
<gene>
    <name evidence="2" type="ORF">Enr17x_17410</name>
</gene>
<dbReference type="AlphaFoldDB" id="A0A518I9E6"/>
<dbReference type="EMBL" id="CP037452">
    <property type="protein sequence ID" value="QDV49720.1"/>
    <property type="molecule type" value="Genomic_DNA"/>
</dbReference>
<organism evidence="2 3">
    <name type="scientific">Gimesia fumaroli</name>
    <dbReference type="NCBI Taxonomy" id="2527976"/>
    <lineage>
        <taxon>Bacteria</taxon>
        <taxon>Pseudomonadati</taxon>
        <taxon>Planctomycetota</taxon>
        <taxon>Planctomycetia</taxon>
        <taxon>Planctomycetales</taxon>
        <taxon>Planctomycetaceae</taxon>
        <taxon>Gimesia</taxon>
    </lineage>
</organism>
<evidence type="ECO:0000313" key="3">
    <source>
        <dbReference type="Proteomes" id="UP000318313"/>
    </source>
</evidence>
<keyword evidence="1" id="KW-0472">Membrane</keyword>
<evidence type="ECO:0000313" key="2">
    <source>
        <dbReference type="EMBL" id="QDV49720.1"/>
    </source>
</evidence>
<keyword evidence="3" id="KW-1185">Reference proteome</keyword>
<accession>A0A518I9E6</accession>
<sequence length="145" mass="15963">MASVRSCPPLVLSRCADLSESECSHCHSADFTITQGPDPKIKRREQLPGRTGLGLVSIILNLTLLEFFIFVSIRAVRGSKNKHLLARLLHHPLIITRRHACGPTELAGEGTLACVTDAERHRRNRGVARSECLLCPVDAQRAGNY</sequence>
<protein>
    <submittedName>
        <fullName evidence="2">Uncharacterized protein</fullName>
    </submittedName>
</protein>
<keyword evidence="1" id="KW-0812">Transmembrane</keyword>
<reference evidence="2 3" key="1">
    <citation type="submission" date="2019-03" db="EMBL/GenBank/DDBJ databases">
        <title>Deep-cultivation of Planctomycetes and their phenomic and genomic characterization uncovers novel biology.</title>
        <authorList>
            <person name="Wiegand S."/>
            <person name="Jogler M."/>
            <person name="Boedeker C."/>
            <person name="Pinto D."/>
            <person name="Vollmers J."/>
            <person name="Rivas-Marin E."/>
            <person name="Kohn T."/>
            <person name="Peeters S.H."/>
            <person name="Heuer A."/>
            <person name="Rast P."/>
            <person name="Oberbeckmann S."/>
            <person name="Bunk B."/>
            <person name="Jeske O."/>
            <person name="Meyerdierks A."/>
            <person name="Storesund J.E."/>
            <person name="Kallscheuer N."/>
            <person name="Luecker S."/>
            <person name="Lage O.M."/>
            <person name="Pohl T."/>
            <person name="Merkel B.J."/>
            <person name="Hornburger P."/>
            <person name="Mueller R.-W."/>
            <person name="Bruemmer F."/>
            <person name="Labrenz M."/>
            <person name="Spormann A.M."/>
            <person name="Op den Camp H."/>
            <person name="Overmann J."/>
            <person name="Amann R."/>
            <person name="Jetten M.S.M."/>
            <person name="Mascher T."/>
            <person name="Medema M.H."/>
            <person name="Devos D.P."/>
            <person name="Kaster A.-K."/>
            <person name="Ovreas L."/>
            <person name="Rohde M."/>
            <person name="Galperin M.Y."/>
            <person name="Jogler C."/>
        </authorList>
    </citation>
    <scope>NUCLEOTIDE SEQUENCE [LARGE SCALE GENOMIC DNA]</scope>
    <source>
        <strain evidence="2 3">Enr17</strain>
    </source>
</reference>